<evidence type="ECO:0000256" key="1">
    <source>
        <dbReference type="SAM" id="MobiDB-lite"/>
    </source>
</evidence>
<reference evidence="3" key="1">
    <citation type="journal article" date="2014" name="Proc. Natl. Acad. Sci. U.S.A.">
        <title>Extensive sampling of basidiomycete genomes demonstrates inadequacy of the white-rot/brown-rot paradigm for wood decay fungi.</title>
        <authorList>
            <person name="Riley R."/>
            <person name="Salamov A.A."/>
            <person name="Brown D.W."/>
            <person name="Nagy L.G."/>
            <person name="Floudas D."/>
            <person name="Held B.W."/>
            <person name="Levasseur A."/>
            <person name="Lombard V."/>
            <person name="Morin E."/>
            <person name="Otillar R."/>
            <person name="Lindquist E.A."/>
            <person name="Sun H."/>
            <person name="LaButti K.M."/>
            <person name="Schmutz J."/>
            <person name="Jabbour D."/>
            <person name="Luo H."/>
            <person name="Baker S.E."/>
            <person name="Pisabarro A.G."/>
            <person name="Walton J.D."/>
            <person name="Blanchette R.A."/>
            <person name="Henrissat B."/>
            <person name="Martin F."/>
            <person name="Cullen D."/>
            <person name="Hibbett D.S."/>
            <person name="Grigoriev I.V."/>
        </authorList>
    </citation>
    <scope>NUCLEOTIDE SEQUENCE [LARGE SCALE GENOMIC DNA]</scope>
    <source>
        <strain evidence="3">FD-172 SS1</strain>
    </source>
</reference>
<feature type="compositionally biased region" description="Gly residues" evidence="1">
    <location>
        <begin position="76"/>
        <end position="111"/>
    </location>
</feature>
<evidence type="ECO:0000313" key="3">
    <source>
        <dbReference type="Proteomes" id="UP000027195"/>
    </source>
</evidence>
<accession>A0A067MCC7</accession>
<keyword evidence="3" id="KW-1185">Reference proteome</keyword>
<organism evidence="2 3">
    <name type="scientific">Botryobasidium botryosum (strain FD-172 SS1)</name>
    <dbReference type="NCBI Taxonomy" id="930990"/>
    <lineage>
        <taxon>Eukaryota</taxon>
        <taxon>Fungi</taxon>
        <taxon>Dikarya</taxon>
        <taxon>Basidiomycota</taxon>
        <taxon>Agaricomycotina</taxon>
        <taxon>Agaricomycetes</taxon>
        <taxon>Cantharellales</taxon>
        <taxon>Botryobasidiaceae</taxon>
        <taxon>Botryobasidium</taxon>
    </lineage>
</organism>
<proteinExistence type="predicted"/>
<gene>
    <name evidence="2" type="ORF">BOTBODRAFT_45316</name>
</gene>
<evidence type="ECO:0000313" key="2">
    <source>
        <dbReference type="EMBL" id="KDQ13398.1"/>
    </source>
</evidence>
<dbReference type="HOGENOM" id="CLU_760735_0_0_1"/>
<protein>
    <submittedName>
        <fullName evidence="2">Uncharacterized protein</fullName>
    </submittedName>
</protein>
<dbReference type="Proteomes" id="UP000027195">
    <property type="component" value="Unassembled WGS sequence"/>
</dbReference>
<dbReference type="AlphaFoldDB" id="A0A067MCC7"/>
<sequence>MLTCTLLVLGEQSPWAQWTANYEPSTTPLVGKFPQPISNRTTLPNYALWDPTIQGTFNQTAAKAFNRFMSENITGGTNGGNSGSGGNGPGTGNGTGTGTGQEGGSGSGNNGSGSTNNGSGGASNTGGSASASDTKNIAVTIGARCIADAAAVGSAAGLLLVSLLAFGLGRYLRRGPHSNQVALTNPEMTYQPHLSPAPLILNYQPTPTSPSSSAPVTRFSALSYASAPSVPGATPPIPSTTPSIPAANLFCREHEQDRWNKCTRGDSSAPLAQYPTVPPSHRPIFPSSHCAGPPTVSSQSWVAGLVPRAPQHAVKALCEPYVWADDVLPDILEGPECGSIQIQCCTILPPNRLDVSIWASCIEL</sequence>
<dbReference type="InParanoid" id="A0A067MCC7"/>
<name>A0A067MCC7_BOTB1</name>
<feature type="region of interest" description="Disordered" evidence="1">
    <location>
        <begin position="73"/>
        <end position="132"/>
    </location>
</feature>
<dbReference type="EMBL" id="KL198044">
    <property type="protein sequence ID" value="KDQ13398.1"/>
    <property type="molecule type" value="Genomic_DNA"/>
</dbReference>